<dbReference type="RefSeq" id="WP_047749223.1">
    <property type="nucleotide sequence ID" value="NZ_LJEY02000035.1"/>
</dbReference>
<dbReference type="GO" id="GO:0030153">
    <property type="term" value="P:bacteriocin immunity"/>
    <property type="evidence" value="ECO:0007669"/>
    <property type="project" value="InterPro"/>
</dbReference>
<proteinExistence type="predicted"/>
<gene>
    <name evidence="2" type="ORF">AN696_0208520</name>
</gene>
<evidence type="ECO:0000256" key="1">
    <source>
        <dbReference type="SAM" id="Phobius"/>
    </source>
</evidence>
<name>A0AB36FKJ5_ENTAS</name>
<dbReference type="EMBL" id="LJEY02000035">
    <property type="protein sequence ID" value="OEH18510.1"/>
    <property type="molecule type" value="Genomic_DNA"/>
</dbReference>
<feature type="transmembrane region" description="Helical" evidence="1">
    <location>
        <begin position="71"/>
        <end position="89"/>
    </location>
</feature>
<evidence type="ECO:0000313" key="2">
    <source>
        <dbReference type="EMBL" id="OEH18510.1"/>
    </source>
</evidence>
<organism evidence="2 3">
    <name type="scientific">Enterobacter asburiae</name>
    <dbReference type="NCBI Taxonomy" id="61645"/>
    <lineage>
        <taxon>Bacteria</taxon>
        <taxon>Pseudomonadati</taxon>
        <taxon>Pseudomonadota</taxon>
        <taxon>Gammaproteobacteria</taxon>
        <taxon>Enterobacterales</taxon>
        <taxon>Enterobacteriaceae</taxon>
        <taxon>Enterobacter</taxon>
        <taxon>Enterobacter cloacae complex</taxon>
    </lineage>
</organism>
<evidence type="ECO:0008006" key="4">
    <source>
        <dbReference type="Google" id="ProtNLM"/>
    </source>
</evidence>
<feature type="transmembrane region" description="Helical" evidence="1">
    <location>
        <begin position="101"/>
        <end position="124"/>
    </location>
</feature>
<keyword evidence="1" id="KW-1133">Transmembrane helix</keyword>
<dbReference type="GO" id="GO:0015643">
    <property type="term" value="F:toxic substance binding"/>
    <property type="evidence" value="ECO:0007669"/>
    <property type="project" value="InterPro"/>
</dbReference>
<comment type="caution">
    <text evidence="2">The sequence shown here is derived from an EMBL/GenBank/DDBJ whole genome shotgun (WGS) entry which is preliminary data.</text>
</comment>
<keyword evidence="1" id="KW-0812">Transmembrane</keyword>
<feature type="transmembrane region" description="Helical" evidence="1">
    <location>
        <begin position="20"/>
        <end position="38"/>
    </location>
</feature>
<dbReference type="InterPro" id="IPR005557">
    <property type="entry name" value="Colicin_im"/>
</dbReference>
<reference evidence="2 3" key="1">
    <citation type="submission" date="2016-04" db="EMBL/GenBank/DDBJ databases">
        <authorList>
            <person name="Osei Sekyere J."/>
            <person name="Sivertsen A."/>
            <person name="Pedersen A.T."/>
            <person name="Sundsfjord A."/>
        </authorList>
    </citation>
    <scope>NUCLEOTIDE SEQUENCE [LARGE SCALE GENOMIC DNA]</scope>
    <source>
        <strain evidence="2 3">ST435:939705067</strain>
    </source>
</reference>
<accession>A0AB36FKJ5</accession>
<dbReference type="AlphaFoldDB" id="A0AB36FKJ5"/>
<evidence type="ECO:0000313" key="3">
    <source>
        <dbReference type="Proteomes" id="UP000050495"/>
    </source>
</evidence>
<protein>
    <recommendedName>
        <fullName evidence="4">Colicin immunity protein</fullName>
    </recommendedName>
</protein>
<feature type="transmembrane region" description="Helical" evidence="1">
    <location>
        <begin position="144"/>
        <end position="175"/>
    </location>
</feature>
<sequence>MSMKQVESRSLTNIAAKRMYYIFLVGVIPLILIFLSYTNNQGSDSLTYLYALSGKVPELISANNPTLSSVMSFYVKIAPLLGVLFFLIARRKLTLKTNFSFTKGILAFMLFTVFYIAIIYYLLVSNVELTESGRFMRLLSGNDYLLTVFFVSVFYVCYILTCYYISYAYAVFLVLKLKIKHR</sequence>
<keyword evidence="1" id="KW-0472">Membrane</keyword>
<dbReference type="Pfam" id="PF03857">
    <property type="entry name" value="Colicin_im"/>
    <property type="match status" value="1"/>
</dbReference>
<dbReference type="Proteomes" id="UP000050495">
    <property type="component" value="Unassembled WGS sequence"/>
</dbReference>